<gene>
    <name evidence="1" type="ORF">FIC82_020670</name>
</gene>
<sequence length="165" mass="17969">MGMDVYGKNPTSDEGGYFRNNVWWWRPLADYLLQTYPDLTGECTYWHTNDGDGLSAESATALADALQRDLDNGNVAAYAAAYEDRIAALPLIECTLCAGTGLRTDAIGRQYGYDVPHDPITGRGGCNGCQGDGKVQSWEAHYPFSVENVVEFAAFARASGGFEIH</sequence>
<keyword evidence="1" id="KW-0614">Plasmid</keyword>
<organism evidence="1 2">
    <name type="scientific">Cellulosimicrobium protaetiae</name>
    <dbReference type="NCBI Taxonomy" id="2587808"/>
    <lineage>
        <taxon>Bacteria</taxon>
        <taxon>Bacillati</taxon>
        <taxon>Actinomycetota</taxon>
        <taxon>Actinomycetes</taxon>
        <taxon>Micrococcales</taxon>
        <taxon>Promicromonosporaceae</taxon>
        <taxon>Cellulosimicrobium</taxon>
    </lineage>
</organism>
<dbReference type="AlphaFoldDB" id="A0A6M5UN22"/>
<reference evidence="2" key="1">
    <citation type="journal article" date="2022" name="Int. J. Syst. Evol. Microbiol.">
        <title>Cellulosimicrobium protaetiae sp. nov., isolated from the gut of the larva of Protaetia brevitarsis seulensis.</title>
        <authorList>
            <person name="Le Han H."/>
            <person name="Nguyen T.T.H."/>
            <person name="Li Z."/>
            <person name="Shin N.R."/>
            <person name="Kim S.G."/>
        </authorList>
    </citation>
    <scope>NUCLEOTIDE SEQUENCE [LARGE SCALE GENOMIC DNA]</scope>
    <source>
        <strain evidence="2">BI34</strain>
    </source>
</reference>
<protein>
    <submittedName>
        <fullName evidence="1">Uncharacterized protein</fullName>
    </submittedName>
</protein>
<dbReference type="OrthoDB" id="5115648at2"/>
<keyword evidence="2" id="KW-1185">Reference proteome</keyword>
<evidence type="ECO:0000313" key="1">
    <source>
        <dbReference type="EMBL" id="QJW38812.1"/>
    </source>
</evidence>
<dbReference type="EMBL" id="CP052758">
    <property type="protein sequence ID" value="QJW38812.1"/>
    <property type="molecule type" value="Genomic_DNA"/>
</dbReference>
<dbReference type="KEGG" id="cprt:FIC82_020670"/>
<name>A0A6M5UN22_9MICO</name>
<evidence type="ECO:0000313" key="2">
    <source>
        <dbReference type="Proteomes" id="UP000451354"/>
    </source>
</evidence>
<accession>A0A6M5UN22</accession>
<proteinExistence type="predicted"/>
<dbReference type="Proteomes" id="UP000451354">
    <property type="component" value="Plasmid pCPRO01"/>
</dbReference>
<geneLocation type="plasmid" evidence="1 2">
    <name>pCPRO01</name>
</geneLocation>